<dbReference type="RefSeq" id="WP_092576817.1">
    <property type="nucleotide sequence ID" value="NZ_FMAF01000035.1"/>
</dbReference>
<dbReference type="AlphaFoldDB" id="A0A1C3XFA2"/>
<reference evidence="1 2" key="1">
    <citation type="submission" date="2016-08" db="EMBL/GenBank/DDBJ databases">
        <authorList>
            <person name="Seilhamer J.J."/>
        </authorList>
    </citation>
    <scope>NUCLEOTIDE SEQUENCE [LARGE SCALE GENOMIC DNA]</scope>
    <source>
        <strain evidence="1 2">P1-7</strain>
    </source>
</reference>
<accession>A0A1C3XFA2</accession>
<evidence type="ECO:0000313" key="2">
    <source>
        <dbReference type="Proteomes" id="UP000199205"/>
    </source>
</evidence>
<dbReference type="Proteomes" id="UP000199205">
    <property type="component" value="Unassembled WGS sequence"/>
</dbReference>
<evidence type="ECO:0000313" key="1">
    <source>
        <dbReference type="EMBL" id="SCB50899.1"/>
    </source>
</evidence>
<sequence length="80" mass="8447">MKILTAIAVSSMGLVGLMTGNNGSDAVTKGPRITHLAVISAERIRIQQSRARLDALRGALLQQKARLRAKSANDGVVLPV</sequence>
<protein>
    <submittedName>
        <fullName evidence="1">Uncharacterized protein</fullName>
    </submittedName>
</protein>
<gene>
    <name evidence="1" type="ORF">GA0061101_13540</name>
</gene>
<dbReference type="EMBL" id="FMAF01000035">
    <property type="protein sequence ID" value="SCB50899.1"/>
    <property type="molecule type" value="Genomic_DNA"/>
</dbReference>
<name>A0A1C3XFA2_9HYPH</name>
<proteinExistence type="predicted"/>
<organism evidence="1 2">
    <name type="scientific">Rhizobium lusitanum</name>
    <dbReference type="NCBI Taxonomy" id="293958"/>
    <lineage>
        <taxon>Bacteria</taxon>
        <taxon>Pseudomonadati</taxon>
        <taxon>Pseudomonadota</taxon>
        <taxon>Alphaproteobacteria</taxon>
        <taxon>Hyphomicrobiales</taxon>
        <taxon>Rhizobiaceae</taxon>
        <taxon>Rhizobium/Agrobacterium group</taxon>
        <taxon>Rhizobium</taxon>
    </lineage>
</organism>